<dbReference type="SUPFAM" id="SSF56281">
    <property type="entry name" value="Metallo-hydrolase/oxidoreductase"/>
    <property type="match status" value="1"/>
</dbReference>
<dbReference type="InterPro" id="IPR011990">
    <property type="entry name" value="TPR-like_helical_dom_sf"/>
</dbReference>
<evidence type="ECO:0000256" key="2">
    <source>
        <dbReference type="ARBA" id="ARBA00022723"/>
    </source>
</evidence>
<dbReference type="SUPFAM" id="SSF48452">
    <property type="entry name" value="TPR-like"/>
    <property type="match status" value="1"/>
</dbReference>
<dbReference type="Gene3D" id="1.25.40.10">
    <property type="entry name" value="Tetratricopeptide repeat domain"/>
    <property type="match status" value="1"/>
</dbReference>
<dbReference type="GO" id="GO:0016787">
    <property type="term" value="F:hydrolase activity"/>
    <property type="evidence" value="ECO:0007669"/>
    <property type="project" value="UniProtKB-KW"/>
</dbReference>
<organism evidence="6 7">
    <name type="scientific">Diversispora eburnea</name>
    <dbReference type="NCBI Taxonomy" id="1213867"/>
    <lineage>
        <taxon>Eukaryota</taxon>
        <taxon>Fungi</taxon>
        <taxon>Fungi incertae sedis</taxon>
        <taxon>Mucoromycota</taxon>
        <taxon>Glomeromycotina</taxon>
        <taxon>Glomeromycetes</taxon>
        <taxon>Diversisporales</taxon>
        <taxon>Diversisporaceae</taxon>
        <taxon>Diversispora</taxon>
    </lineage>
</organism>
<evidence type="ECO:0000313" key="7">
    <source>
        <dbReference type="Proteomes" id="UP000789706"/>
    </source>
</evidence>
<accession>A0A9N9BY05</accession>
<keyword evidence="3" id="KW-0378">Hydrolase</keyword>
<dbReference type="InterPro" id="IPR051453">
    <property type="entry name" value="MBL_Glyoxalase_II"/>
</dbReference>
<dbReference type="Proteomes" id="UP000789706">
    <property type="component" value="Unassembled WGS sequence"/>
</dbReference>
<evidence type="ECO:0000256" key="4">
    <source>
        <dbReference type="ARBA" id="ARBA00022833"/>
    </source>
</evidence>
<dbReference type="OrthoDB" id="515692at2759"/>
<sequence>MIIINTSIATEVADRVEIKIESVASASYFQCRKWEHALKDAEQVIKIRPDWPKGYFRKGETLIKLGRISEALDNYYIVQQKNPKISQIPLRIAKALVLKENEYMGLTIHTLVPGQDICISRKKSIKINPIQNKIFEFAVEMKNLIYVIVDNQSKKCVVIDAFIKNKQLELVGAIVTHYHFDHVGGIPPPPYDNLSIKISGLFNLLKRCPKVKAYIHPNDIPFVLKGNPGMIESMPIDTSDYYLNNYCLNNNDNVINYNIINYNINNDYSDKSDNSDDEDNNINININNSSSHLLNLLSLPHLSSHLPSHLSSHLQSHLQSSFLHMPGHTQGSQSILINESRLFTGDTLMCGCVGRLDLPGGNLKEMKITLKDRLGDLNDNIVIYPGHNYGGDWTTIGIEREKGIIGNIKRR</sequence>
<dbReference type="SMART" id="SM00849">
    <property type="entry name" value="Lactamase_B"/>
    <property type="match status" value="1"/>
</dbReference>
<protein>
    <submittedName>
        <fullName evidence="6">8806_t:CDS:1</fullName>
    </submittedName>
</protein>
<comment type="caution">
    <text evidence="6">The sequence shown here is derived from an EMBL/GenBank/DDBJ whole genome shotgun (WGS) entry which is preliminary data.</text>
</comment>
<dbReference type="SMART" id="SM00028">
    <property type="entry name" value="TPR"/>
    <property type="match status" value="2"/>
</dbReference>
<proteinExistence type="predicted"/>
<dbReference type="EMBL" id="CAJVPK010001370">
    <property type="protein sequence ID" value="CAG8583848.1"/>
    <property type="molecule type" value="Genomic_DNA"/>
</dbReference>
<dbReference type="AlphaFoldDB" id="A0A9N9BY05"/>
<keyword evidence="4" id="KW-0862">Zinc</keyword>
<evidence type="ECO:0000259" key="5">
    <source>
        <dbReference type="SMART" id="SM00849"/>
    </source>
</evidence>
<keyword evidence="7" id="KW-1185">Reference proteome</keyword>
<evidence type="ECO:0000313" key="6">
    <source>
        <dbReference type="EMBL" id="CAG8583848.1"/>
    </source>
</evidence>
<feature type="domain" description="Metallo-beta-lactamase" evidence="5">
    <location>
        <begin position="142"/>
        <end position="387"/>
    </location>
</feature>
<dbReference type="PANTHER" id="PTHR46233">
    <property type="entry name" value="HYDROXYACYLGLUTATHIONE HYDROLASE GLOC"/>
    <property type="match status" value="1"/>
</dbReference>
<dbReference type="InterPro" id="IPR001279">
    <property type="entry name" value="Metallo-B-lactamas"/>
</dbReference>
<comment type="cofactor">
    <cofactor evidence="1">
        <name>Zn(2+)</name>
        <dbReference type="ChEBI" id="CHEBI:29105"/>
    </cofactor>
</comment>
<dbReference type="InterPro" id="IPR036866">
    <property type="entry name" value="RibonucZ/Hydroxyglut_hydro"/>
</dbReference>
<keyword evidence="2" id="KW-0479">Metal-binding</keyword>
<reference evidence="6" key="1">
    <citation type="submission" date="2021-06" db="EMBL/GenBank/DDBJ databases">
        <authorList>
            <person name="Kallberg Y."/>
            <person name="Tangrot J."/>
            <person name="Rosling A."/>
        </authorList>
    </citation>
    <scope>NUCLEOTIDE SEQUENCE</scope>
    <source>
        <strain evidence="6">AZ414A</strain>
    </source>
</reference>
<name>A0A9N9BY05_9GLOM</name>
<gene>
    <name evidence="6" type="ORF">DEBURN_LOCUS8705</name>
</gene>
<evidence type="ECO:0000256" key="3">
    <source>
        <dbReference type="ARBA" id="ARBA00022801"/>
    </source>
</evidence>
<dbReference type="InterPro" id="IPR019734">
    <property type="entry name" value="TPR_rpt"/>
</dbReference>
<evidence type="ECO:0000256" key="1">
    <source>
        <dbReference type="ARBA" id="ARBA00001947"/>
    </source>
</evidence>
<dbReference type="GO" id="GO:0046872">
    <property type="term" value="F:metal ion binding"/>
    <property type="evidence" value="ECO:0007669"/>
    <property type="project" value="UniProtKB-KW"/>
</dbReference>
<dbReference type="Gene3D" id="3.60.15.10">
    <property type="entry name" value="Ribonuclease Z/Hydroxyacylglutathione hydrolase-like"/>
    <property type="match status" value="2"/>
</dbReference>
<dbReference type="PANTHER" id="PTHR46233:SF3">
    <property type="entry name" value="HYDROXYACYLGLUTATHIONE HYDROLASE GLOC"/>
    <property type="match status" value="1"/>
</dbReference>